<evidence type="ECO:0008006" key="4">
    <source>
        <dbReference type="Google" id="ProtNLM"/>
    </source>
</evidence>
<keyword evidence="1" id="KW-0732">Signal</keyword>
<evidence type="ECO:0000313" key="2">
    <source>
        <dbReference type="EMBL" id="ADG70579.1"/>
    </source>
</evidence>
<feature type="signal peptide" evidence="1">
    <location>
        <begin position="1"/>
        <end position="19"/>
    </location>
</feature>
<evidence type="ECO:0000313" key="3">
    <source>
        <dbReference type="Proteomes" id="UP000001915"/>
    </source>
</evidence>
<dbReference type="GO" id="GO:0009279">
    <property type="term" value="C:cell outer membrane"/>
    <property type="evidence" value="ECO:0007669"/>
    <property type="project" value="TreeGrafter"/>
</dbReference>
<dbReference type="EMBL" id="CP001959">
    <property type="protein sequence ID" value="ADG70579.1"/>
    <property type="molecule type" value="Genomic_DNA"/>
</dbReference>
<dbReference type="GO" id="GO:1990351">
    <property type="term" value="C:transporter complex"/>
    <property type="evidence" value="ECO:0007669"/>
    <property type="project" value="TreeGrafter"/>
</dbReference>
<protein>
    <recommendedName>
        <fullName evidence="4">Cell envelope biogenesis protein</fullName>
    </recommendedName>
</protein>
<reference evidence="2 3" key="1">
    <citation type="journal article" date="2010" name="Stand. Genomic Sci.">
        <title>Complete genome sequence of Brachyspira murdochii type strain (56-150).</title>
        <authorList>
            <person name="Pati A."/>
            <person name="Sikorski J."/>
            <person name="Gronow S."/>
            <person name="Munk C."/>
            <person name="Lapidus A."/>
            <person name="Copeland A."/>
            <person name="Glavina Del Tio T."/>
            <person name="Nolan M."/>
            <person name="Lucas S."/>
            <person name="Chen F."/>
            <person name="Tice H."/>
            <person name="Cheng J.F."/>
            <person name="Han C."/>
            <person name="Detter J.C."/>
            <person name="Bruce D."/>
            <person name="Tapia R."/>
            <person name="Goodwin L."/>
            <person name="Pitluck S."/>
            <person name="Liolios K."/>
            <person name="Ivanova N."/>
            <person name="Mavromatis K."/>
            <person name="Mikhailova N."/>
            <person name="Chen A."/>
            <person name="Palaniappan K."/>
            <person name="Land M."/>
            <person name="Hauser L."/>
            <person name="Chang Y.J."/>
            <person name="Jeffries C.D."/>
            <person name="Spring S."/>
            <person name="Rohde M."/>
            <person name="Goker M."/>
            <person name="Bristow J."/>
            <person name="Eisen J.A."/>
            <person name="Markowitz V."/>
            <person name="Hugenholtz P."/>
            <person name="Kyrpides N.C."/>
            <person name="Klenk H.P."/>
        </authorList>
    </citation>
    <scope>NUCLEOTIDE SEQUENCE [LARGE SCALE GENOMIC DNA]</scope>
    <source>
        <strain evidence="3">ATCC 51284 / DSM 12563 / 56-150</strain>
    </source>
</reference>
<dbReference type="PANTHER" id="PTHR30189:SF1">
    <property type="entry name" value="LPS-ASSEMBLY PROTEIN LPTD"/>
    <property type="match status" value="1"/>
</dbReference>
<dbReference type="InterPro" id="IPR050218">
    <property type="entry name" value="LptD"/>
</dbReference>
<evidence type="ECO:0000256" key="1">
    <source>
        <dbReference type="SAM" id="SignalP"/>
    </source>
</evidence>
<sequence>MRILLLLLFTFIFNVCLYAQDTNNQDTANNVNNNNVGESAIMQINKFDAKKNPISFINLVNFTPYYVLQEYARVNNIEIYPYDTESTLRARIIERQVNIKQEVIRDKDQIREVARNTINRGGAQVELIGADFAERYEIEEADEELISLYGNVTMRMYNNTLTADKVVYSLKTGEVFAAGNLKVESGETTLNGEWFMLNRENKKGVLFGGGTKFMSFTVDGRIIKFNDQDFFAENSSVSFSRLTPVAHDFLTSRVYLWDSKKMMVFNSVYRVGRQPVFYFPLFLQNYMGTGIISSFGESLREGVYIQNYKIFDLYGVQHKIRFDAYQKLGFLIGDEIRYTSQYQDLSLDAMFALGRQYYLLDSYITSSIGYGTRYVNYFASGEGGKFVPRYKFQYDHTIQLYSSQNINSYITGKLNLNSDLYFKSDFYNQRGQFDILTFFTSVTGDLQDIGDSYPEYYTENSVYVNNNIYGVNLKVGAEWDLQAVRNISVDVNTNFDYYMPKPYKLILPSVEASYSSVFGDETSYYFPGLNLNYSLRGSYNHTIDYKTSEGIAFYNNPMLDEQLNDKLAERNNLNLYGSLSRNFTNDFIRFVPSFNMEYSYQNSIDPTAEDLIYDKDNTYFGLGTGMNFSMFLPYSILPYNFTHYFEPTVRWDTTYSLNYRFKEKYIDTDAIGSQVGEFDNHNFTTKFTLGGTGYSLFFIPDLNLNLESSIRTGYDFIPTYNSETRTYQVEFSTNKMLTTEVGASARLLYNQSYISYDISRNLLGTNLTVNRINSYFHFPIPLGKITDWILIKNNKKPFFDGIINDFNLYFGFAFTHDFINYRYNTAAFTFGIELQILDQWRFRIATTSANEKAYRYIKSYAEKENETWVNPFWDIINSFNFSDSQKRTESLFKLKSIEASIWHELDGWQILATFAVRPSTLPSDITSGSVKGIYWDKEFWIEFTLTDFPNVGLPRKEYNLNSTITDLQDSAAAQ</sequence>
<gene>
    <name evidence="2" type="ordered locus">Bmur_0476</name>
</gene>
<dbReference type="AlphaFoldDB" id="D5U6L3"/>
<name>D5U6L3_BRAM5</name>
<dbReference type="STRING" id="526224.Bmur_0476"/>
<dbReference type="PANTHER" id="PTHR30189">
    <property type="entry name" value="LPS-ASSEMBLY PROTEIN"/>
    <property type="match status" value="1"/>
</dbReference>
<accession>D5U6L3</accession>
<dbReference type="eggNOG" id="COG4313">
    <property type="taxonomic scope" value="Bacteria"/>
</dbReference>
<dbReference type="KEGG" id="brm:Bmur_0476"/>
<dbReference type="Proteomes" id="UP000001915">
    <property type="component" value="Chromosome"/>
</dbReference>
<proteinExistence type="predicted"/>
<organism evidence="2 3">
    <name type="scientific">Brachyspira murdochii (strain ATCC 51284 / DSM 12563 / 56-150)</name>
    <name type="common">Serpulina murdochii</name>
    <dbReference type="NCBI Taxonomy" id="526224"/>
    <lineage>
        <taxon>Bacteria</taxon>
        <taxon>Pseudomonadati</taxon>
        <taxon>Spirochaetota</taxon>
        <taxon>Spirochaetia</taxon>
        <taxon>Brachyspirales</taxon>
        <taxon>Brachyspiraceae</taxon>
        <taxon>Brachyspira</taxon>
    </lineage>
</organism>
<dbReference type="OrthoDB" id="9810758at2"/>
<dbReference type="RefSeq" id="WP_013113005.1">
    <property type="nucleotide sequence ID" value="NC_014150.1"/>
</dbReference>
<dbReference type="HOGENOM" id="CLU_280171_0_0_12"/>
<dbReference type="eggNOG" id="COG1452">
    <property type="taxonomic scope" value="Bacteria"/>
</dbReference>
<feature type="chain" id="PRO_5003077514" description="Cell envelope biogenesis protein" evidence="1">
    <location>
        <begin position="20"/>
        <end position="974"/>
    </location>
</feature>